<evidence type="ECO:0000313" key="4">
    <source>
        <dbReference type="Proteomes" id="UP001186944"/>
    </source>
</evidence>
<accession>A0AA88XGT2</accession>
<feature type="domain" description="Methyltransferase FkbM" evidence="2">
    <location>
        <begin position="138"/>
        <end position="308"/>
    </location>
</feature>
<dbReference type="AlphaFoldDB" id="A0AA88XGT2"/>
<reference evidence="3" key="1">
    <citation type="submission" date="2019-08" db="EMBL/GenBank/DDBJ databases">
        <title>The improved chromosome-level genome for the pearl oyster Pinctada fucata martensii using PacBio sequencing and Hi-C.</title>
        <authorList>
            <person name="Zheng Z."/>
        </authorList>
    </citation>
    <scope>NUCLEOTIDE SEQUENCE</scope>
    <source>
        <strain evidence="3">ZZ-2019</strain>
        <tissue evidence="3">Adductor muscle</tissue>
    </source>
</reference>
<dbReference type="PANTHER" id="PTHR34203:SF15">
    <property type="entry name" value="SLL1173 PROTEIN"/>
    <property type="match status" value="1"/>
</dbReference>
<keyword evidence="1" id="KW-1133">Transmembrane helix</keyword>
<dbReference type="Proteomes" id="UP001186944">
    <property type="component" value="Unassembled WGS sequence"/>
</dbReference>
<name>A0AA88XGT2_PINIB</name>
<organism evidence="3 4">
    <name type="scientific">Pinctada imbricata</name>
    <name type="common">Atlantic pearl-oyster</name>
    <name type="synonym">Pinctada martensii</name>
    <dbReference type="NCBI Taxonomy" id="66713"/>
    <lineage>
        <taxon>Eukaryota</taxon>
        <taxon>Metazoa</taxon>
        <taxon>Spiralia</taxon>
        <taxon>Lophotrochozoa</taxon>
        <taxon>Mollusca</taxon>
        <taxon>Bivalvia</taxon>
        <taxon>Autobranchia</taxon>
        <taxon>Pteriomorphia</taxon>
        <taxon>Pterioida</taxon>
        <taxon>Pterioidea</taxon>
        <taxon>Pteriidae</taxon>
        <taxon>Pinctada</taxon>
    </lineage>
</organism>
<dbReference type="InterPro" id="IPR029063">
    <property type="entry name" value="SAM-dependent_MTases_sf"/>
</dbReference>
<evidence type="ECO:0000256" key="1">
    <source>
        <dbReference type="SAM" id="Phobius"/>
    </source>
</evidence>
<comment type="caution">
    <text evidence="3">The sequence shown here is derived from an EMBL/GenBank/DDBJ whole genome shotgun (WGS) entry which is preliminary data.</text>
</comment>
<keyword evidence="1" id="KW-0812">Transmembrane</keyword>
<evidence type="ECO:0000259" key="2">
    <source>
        <dbReference type="Pfam" id="PF05050"/>
    </source>
</evidence>
<dbReference type="Pfam" id="PF05050">
    <property type="entry name" value="Methyltransf_21"/>
    <property type="match status" value="1"/>
</dbReference>
<protein>
    <recommendedName>
        <fullName evidence="2">Methyltransferase FkbM domain-containing protein</fullName>
    </recommendedName>
</protein>
<sequence length="327" mass="36973">MGCLTSPSKSLKWFCAVVAVILIVELLVFNYLILYGYLALRQSVGSLSHLGQADWVDRVQRVGWVRGVVDAGKSGGFVGALQNSLERLYIVLPSSRHDPDLPQIGTFRLDVSHSGEFLFIYNHMLSHRDLRFSKLVIDVGANDGLLSSNSFNLIQMGWSAILIEPLQDQAKLAKVNLDRYVNPYKESNQTVKVIQAVLSDKDGSVQFAVADDIAGMEGYVIPKELDGYEVVHHRRITVASLTVKTFTYKYAVPKYFGLLSIDAEGAGKILHEFIGLGFRPAYIIYEDIHERSMEHPDQTKEFLTQNGYTYLTRRGWNLIFVYRKHHR</sequence>
<gene>
    <name evidence="3" type="ORF">FSP39_023644</name>
</gene>
<keyword evidence="4" id="KW-1185">Reference proteome</keyword>
<evidence type="ECO:0000313" key="3">
    <source>
        <dbReference type="EMBL" id="KAK3085060.1"/>
    </source>
</evidence>
<dbReference type="InterPro" id="IPR006342">
    <property type="entry name" value="FkbM_mtfrase"/>
</dbReference>
<dbReference type="Gene3D" id="3.40.50.150">
    <property type="entry name" value="Vaccinia Virus protein VP39"/>
    <property type="match status" value="1"/>
</dbReference>
<dbReference type="InterPro" id="IPR052514">
    <property type="entry name" value="SAM-dependent_MTase"/>
</dbReference>
<dbReference type="PANTHER" id="PTHR34203">
    <property type="entry name" value="METHYLTRANSFERASE, FKBM FAMILY PROTEIN"/>
    <property type="match status" value="1"/>
</dbReference>
<feature type="transmembrane region" description="Helical" evidence="1">
    <location>
        <begin position="12"/>
        <end position="38"/>
    </location>
</feature>
<dbReference type="SUPFAM" id="SSF53335">
    <property type="entry name" value="S-adenosyl-L-methionine-dependent methyltransferases"/>
    <property type="match status" value="1"/>
</dbReference>
<dbReference type="EMBL" id="VSWD01000013">
    <property type="protein sequence ID" value="KAK3085060.1"/>
    <property type="molecule type" value="Genomic_DNA"/>
</dbReference>
<keyword evidence="1" id="KW-0472">Membrane</keyword>
<proteinExistence type="predicted"/>